<feature type="domain" description="PspA-associated" evidence="1">
    <location>
        <begin position="1"/>
        <end position="94"/>
    </location>
</feature>
<gene>
    <name evidence="2" type="ORF">F4556_005447</name>
</gene>
<dbReference type="RefSeq" id="WP_184920600.1">
    <property type="nucleotide sequence ID" value="NZ_JACHJR010000001.1"/>
</dbReference>
<evidence type="ECO:0000313" key="2">
    <source>
        <dbReference type="EMBL" id="MBB4949912.1"/>
    </source>
</evidence>
<name>A0A7W7SGY8_9ACTN</name>
<evidence type="ECO:0000313" key="3">
    <source>
        <dbReference type="Proteomes" id="UP000573327"/>
    </source>
</evidence>
<organism evidence="2 3">
    <name type="scientific">Kitasatospora gansuensis</name>
    <dbReference type="NCBI Taxonomy" id="258050"/>
    <lineage>
        <taxon>Bacteria</taxon>
        <taxon>Bacillati</taxon>
        <taxon>Actinomycetota</taxon>
        <taxon>Actinomycetes</taxon>
        <taxon>Kitasatosporales</taxon>
        <taxon>Streptomycetaceae</taxon>
        <taxon>Kitasatospora</taxon>
    </lineage>
</organism>
<dbReference type="InterPro" id="IPR054437">
    <property type="entry name" value="PspA-assoc_dom"/>
</dbReference>
<dbReference type="EMBL" id="JACHJR010000001">
    <property type="protein sequence ID" value="MBB4949912.1"/>
    <property type="molecule type" value="Genomic_DNA"/>
</dbReference>
<accession>A0A7W7SGY8</accession>
<reference evidence="2 3" key="1">
    <citation type="submission" date="2020-08" db="EMBL/GenBank/DDBJ databases">
        <title>Sequencing the genomes of 1000 actinobacteria strains.</title>
        <authorList>
            <person name="Klenk H.-P."/>
        </authorList>
    </citation>
    <scope>NUCLEOTIDE SEQUENCE [LARGE SCALE GENOMIC DNA]</scope>
    <source>
        <strain evidence="2 3">DSM 44786</strain>
    </source>
</reference>
<keyword evidence="3" id="KW-1185">Reference proteome</keyword>
<comment type="caution">
    <text evidence="2">The sequence shown here is derived from an EMBL/GenBank/DDBJ whole genome shotgun (WGS) entry which is preliminary data.</text>
</comment>
<protein>
    <recommendedName>
        <fullName evidence="1">PspA-associated domain-containing protein</fullName>
    </recommendedName>
</protein>
<dbReference type="Pfam" id="PF22743">
    <property type="entry name" value="PspAA"/>
    <property type="match status" value="1"/>
</dbReference>
<evidence type="ECO:0000259" key="1">
    <source>
        <dbReference type="Pfam" id="PF22743"/>
    </source>
</evidence>
<dbReference type="AlphaFoldDB" id="A0A7W7SGY8"/>
<sequence length="97" mass="10595">MIMRVMGEGQFQVAESHLNRLNQLDDELLAALESGDEQHFRAALGSLLDAVKEYGTPLPDDSLEPSDLILPDPEATLDEVRALLRDEGDGLIPGLPE</sequence>
<dbReference type="Proteomes" id="UP000573327">
    <property type="component" value="Unassembled WGS sequence"/>
</dbReference>
<proteinExistence type="predicted"/>